<accession>A0A5B7FPS3</accession>
<name>A0A5B7FPS3_PORTR</name>
<protein>
    <submittedName>
        <fullName evidence="2">Uncharacterized protein</fullName>
    </submittedName>
</protein>
<comment type="caution">
    <text evidence="2">The sequence shown here is derived from an EMBL/GenBank/DDBJ whole genome shotgun (WGS) entry which is preliminary data.</text>
</comment>
<dbReference type="AlphaFoldDB" id="A0A5B7FPS3"/>
<evidence type="ECO:0000256" key="1">
    <source>
        <dbReference type="SAM" id="MobiDB-lite"/>
    </source>
</evidence>
<reference evidence="2 3" key="1">
    <citation type="submission" date="2019-05" db="EMBL/GenBank/DDBJ databases">
        <title>Another draft genome of Portunus trituberculatus and its Hox gene families provides insights of decapod evolution.</title>
        <authorList>
            <person name="Jeong J.-H."/>
            <person name="Song I."/>
            <person name="Kim S."/>
            <person name="Choi T."/>
            <person name="Kim D."/>
            <person name="Ryu S."/>
            <person name="Kim W."/>
        </authorList>
    </citation>
    <scope>NUCLEOTIDE SEQUENCE [LARGE SCALE GENOMIC DNA]</scope>
    <source>
        <tissue evidence="2">Muscle</tissue>
    </source>
</reference>
<evidence type="ECO:0000313" key="2">
    <source>
        <dbReference type="EMBL" id="MPC49740.1"/>
    </source>
</evidence>
<organism evidence="2 3">
    <name type="scientific">Portunus trituberculatus</name>
    <name type="common">Swimming crab</name>
    <name type="synonym">Neptunus trituberculatus</name>
    <dbReference type="NCBI Taxonomy" id="210409"/>
    <lineage>
        <taxon>Eukaryota</taxon>
        <taxon>Metazoa</taxon>
        <taxon>Ecdysozoa</taxon>
        <taxon>Arthropoda</taxon>
        <taxon>Crustacea</taxon>
        <taxon>Multicrustacea</taxon>
        <taxon>Malacostraca</taxon>
        <taxon>Eumalacostraca</taxon>
        <taxon>Eucarida</taxon>
        <taxon>Decapoda</taxon>
        <taxon>Pleocyemata</taxon>
        <taxon>Brachyura</taxon>
        <taxon>Eubrachyura</taxon>
        <taxon>Portunoidea</taxon>
        <taxon>Portunidae</taxon>
        <taxon>Portuninae</taxon>
        <taxon>Portunus</taxon>
    </lineage>
</organism>
<dbReference type="Proteomes" id="UP000324222">
    <property type="component" value="Unassembled WGS sequence"/>
</dbReference>
<evidence type="ECO:0000313" key="3">
    <source>
        <dbReference type="Proteomes" id="UP000324222"/>
    </source>
</evidence>
<dbReference type="EMBL" id="VSRR010009069">
    <property type="protein sequence ID" value="MPC49740.1"/>
    <property type="molecule type" value="Genomic_DNA"/>
</dbReference>
<feature type="region of interest" description="Disordered" evidence="1">
    <location>
        <begin position="85"/>
        <end position="107"/>
    </location>
</feature>
<feature type="compositionally biased region" description="Low complexity" evidence="1">
    <location>
        <begin position="87"/>
        <end position="96"/>
    </location>
</feature>
<sequence length="107" mass="11910">MLRRLLRRLVRYGGGWLSLELPLTGLAWSLQGRVPHKLHCSILQLDTTFLILSDCPPNCLPLAPTLNLLALFFLDPASPLQTQHLASCSDSSHHSSPAGREEEEEKI</sequence>
<keyword evidence="3" id="KW-1185">Reference proteome</keyword>
<gene>
    <name evidence="2" type="ORF">E2C01_043552</name>
</gene>
<proteinExistence type="predicted"/>